<gene>
    <name evidence="2" type="ORF">A1Q2_04255</name>
</gene>
<dbReference type="STRING" id="1220162.K1VX44"/>
<accession>K1VX44</accession>
<reference evidence="2 3" key="1">
    <citation type="journal article" date="2012" name="Eukaryot. Cell">
        <title>Genome sequence of the Trichosporon asahii environmental strain CBS 8904.</title>
        <authorList>
            <person name="Yang R.Y."/>
            <person name="Li H.T."/>
            <person name="Zhu H."/>
            <person name="Zhou G.P."/>
            <person name="Wang M."/>
            <person name="Wang L."/>
        </authorList>
    </citation>
    <scope>NUCLEOTIDE SEQUENCE [LARGE SCALE GENOMIC DNA]</scope>
    <source>
        <strain evidence="2 3">CBS 8904</strain>
    </source>
</reference>
<dbReference type="EMBL" id="AMBO01000316">
    <property type="protein sequence ID" value="EKD01413.1"/>
    <property type="molecule type" value="Genomic_DNA"/>
</dbReference>
<evidence type="ECO:0000313" key="3">
    <source>
        <dbReference type="Proteomes" id="UP000006757"/>
    </source>
</evidence>
<proteinExistence type="predicted"/>
<keyword evidence="3" id="KW-1185">Reference proteome</keyword>
<protein>
    <submittedName>
        <fullName evidence="2">Uncharacterized protein</fullName>
    </submittedName>
</protein>
<dbReference type="InParanoid" id="K1VX44"/>
<dbReference type="HOGENOM" id="CLU_070148_0_0_1"/>
<dbReference type="AlphaFoldDB" id="K1VX44"/>
<feature type="region of interest" description="Disordered" evidence="1">
    <location>
        <begin position="1"/>
        <end position="22"/>
    </location>
</feature>
<feature type="compositionally biased region" description="Polar residues" evidence="1">
    <location>
        <begin position="274"/>
        <end position="289"/>
    </location>
</feature>
<evidence type="ECO:0000313" key="2">
    <source>
        <dbReference type="EMBL" id="EKD01413.1"/>
    </source>
</evidence>
<feature type="compositionally biased region" description="Pro residues" evidence="1">
    <location>
        <begin position="322"/>
        <end position="341"/>
    </location>
</feature>
<sequence length="341" mass="35206">MSGVRSQGDSEPPEPSSRSAPAYPLALLRTCVPRRALVTPEPWASLSPAAVRPSLRLCRLSSRQDSPGSLSPAGSITAAHPLVGQTSWLLVLADSKLSFAIASFLIRNPSIHTMTTVTAYFLAAAALAAQEAAAYSYGYCYDRYGRECFRLLLADKKQVSTAAAAASRTARASVSESASVSASSSSSCSLADAASAGDRIKKQFQQYRPPPPLPMQQSDNPYANNPPPPTDGTYGSYSQYGGAGPTEPETAYTGDGKATAGAGEAASYYGSAANPSNNYTTPASNNLESHSYEYEQAAANGQTPAAPPPAYGTNSGQGFAPPAGPPPGQSYAPPSGPPPKS</sequence>
<organism evidence="2 3">
    <name type="scientific">Trichosporon asahii var. asahii (strain CBS 8904)</name>
    <name type="common">Yeast</name>
    <dbReference type="NCBI Taxonomy" id="1220162"/>
    <lineage>
        <taxon>Eukaryota</taxon>
        <taxon>Fungi</taxon>
        <taxon>Dikarya</taxon>
        <taxon>Basidiomycota</taxon>
        <taxon>Agaricomycotina</taxon>
        <taxon>Tremellomycetes</taxon>
        <taxon>Trichosporonales</taxon>
        <taxon>Trichosporonaceae</taxon>
        <taxon>Trichosporon</taxon>
    </lineage>
</organism>
<name>K1VX44_TRIAC</name>
<feature type="region of interest" description="Disordered" evidence="1">
    <location>
        <begin position="205"/>
        <end position="341"/>
    </location>
</feature>
<comment type="caution">
    <text evidence="2">The sequence shown here is derived from an EMBL/GenBank/DDBJ whole genome shotgun (WGS) entry which is preliminary data.</text>
</comment>
<evidence type="ECO:0000256" key="1">
    <source>
        <dbReference type="SAM" id="MobiDB-lite"/>
    </source>
</evidence>
<feature type="compositionally biased region" description="Low complexity" evidence="1">
    <location>
        <begin position="250"/>
        <end position="273"/>
    </location>
</feature>
<dbReference type="Proteomes" id="UP000006757">
    <property type="component" value="Unassembled WGS sequence"/>
</dbReference>